<sequence length="68" mass="7145">MVDQFGLVAAGKKFVVIASEQNPARAFLLIDKQSDFLPSCRPAIVDAAPSSGFAQCDGARAFTLKSNG</sequence>
<organism evidence="1 2">
    <name type="scientific">Paraburkholderia dinghuensis</name>
    <dbReference type="NCBI Taxonomy" id="2305225"/>
    <lineage>
        <taxon>Bacteria</taxon>
        <taxon>Pseudomonadati</taxon>
        <taxon>Pseudomonadota</taxon>
        <taxon>Betaproteobacteria</taxon>
        <taxon>Burkholderiales</taxon>
        <taxon>Burkholderiaceae</taxon>
        <taxon>Paraburkholderia</taxon>
    </lineage>
</organism>
<evidence type="ECO:0000313" key="2">
    <source>
        <dbReference type="Proteomes" id="UP000272778"/>
    </source>
</evidence>
<comment type="caution">
    <text evidence="1">The sequence shown here is derived from an EMBL/GenBank/DDBJ whole genome shotgun (WGS) entry which is preliminary data.</text>
</comment>
<dbReference type="RefSeq" id="WP_124153401.1">
    <property type="nucleotide sequence ID" value="NZ_RQIS01000021.1"/>
</dbReference>
<dbReference type="AlphaFoldDB" id="A0A3N6PQQ0"/>
<proteinExistence type="predicted"/>
<dbReference type="EMBL" id="RQIS01000021">
    <property type="protein sequence ID" value="RQH01656.1"/>
    <property type="molecule type" value="Genomic_DNA"/>
</dbReference>
<keyword evidence="2" id="KW-1185">Reference proteome</keyword>
<accession>A0A3N6PQQ0</accession>
<gene>
    <name evidence="1" type="ORF">D1Y85_23095</name>
</gene>
<reference evidence="1 2" key="1">
    <citation type="submission" date="2018-11" db="EMBL/GenBank/DDBJ databases">
        <title>Paraburkholderia sp. DHOA04, isolated from soil.</title>
        <authorList>
            <person name="Gao Z.-H."/>
            <person name="Qiu L.-H."/>
            <person name="Fu J.-C."/>
        </authorList>
    </citation>
    <scope>NUCLEOTIDE SEQUENCE [LARGE SCALE GENOMIC DNA]</scope>
    <source>
        <strain evidence="1 2">DHOA04</strain>
    </source>
</reference>
<evidence type="ECO:0000313" key="1">
    <source>
        <dbReference type="EMBL" id="RQH01656.1"/>
    </source>
</evidence>
<name>A0A3N6PQQ0_9BURK</name>
<protein>
    <submittedName>
        <fullName evidence="1">Uncharacterized protein</fullName>
    </submittedName>
</protein>
<dbReference type="Proteomes" id="UP000272778">
    <property type="component" value="Unassembled WGS sequence"/>
</dbReference>